<dbReference type="GO" id="GO:0061630">
    <property type="term" value="F:ubiquitin protein ligase activity"/>
    <property type="evidence" value="ECO:0007669"/>
    <property type="project" value="TreeGrafter"/>
</dbReference>
<gene>
    <name evidence="7" type="ORF">PICMEDRAFT_138533</name>
</gene>
<name>A0A1E3NL78_9ASCO</name>
<evidence type="ECO:0000256" key="4">
    <source>
        <dbReference type="PROSITE-ProRule" id="PRU00175"/>
    </source>
</evidence>
<evidence type="ECO:0000313" key="8">
    <source>
        <dbReference type="Proteomes" id="UP000094455"/>
    </source>
</evidence>
<feature type="transmembrane region" description="Helical" evidence="5">
    <location>
        <begin position="39"/>
        <end position="66"/>
    </location>
</feature>
<feature type="transmembrane region" description="Helical" evidence="5">
    <location>
        <begin position="72"/>
        <end position="93"/>
    </location>
</feature>
<dbReference type="EMBL" id="KV454003">
    <property type="protein sequence ID" value="ODQ46895.1"/>
    <property type="molecule type" value="Genomic_DNA"/>
</dbReference>
<keyword evidence="5" id="KW-0812">Transmembrane</keyword>
<keyword evidence="8" id="KW-1185">Reference proteome</keyword>
<dbReference type="STRING" id="763406.A0A1E3NL78"/>
<keyword evidence="3" id="KW-0862">Zinc</keyword>
<protein>
    <recommendedName>
        <fullName evidence="6">RING-type domain-containing protein</fullName>
    </recommendedName>
</protein>
<dbReference type="Proteomes" id="UP000094455">
    <property type="component" value="Unassembled WGS sequence"/>
</dbReference>
<dbReference type="GO" id="GO:0016567">
    <property type="term" value="P:protein ubiquitination"/>
    <property type="evidence" value="ECO:0007669"/>
    <property type="project" value="TreeGrafter"/>
</dbReference>
<keyword evidence="2 4" id="KW-0863">Zinc-finger</keyword>
<evidence type="ECO:0000256" key="2">
    <source>
        <dbReference type="ARBA" id="ARBA00022771"/>
    </source>
</evidence>
<keyword evidence="5" id="KW-0472">Membrane</keyword>
<sequence length="182" mass="20951">MQLTGALYYFNNASNRQHFQNYFYHTISSVFSELDHMNILILIAVCIIGFTEINYSLINIFANINILWSRPLINVIFLCLRFISAIKVVIAILRGAIKARKFSKFEARVSWSTGLPSVVDAREKLNNRCVICLDELHSRSTGTDKAEKVLTLRCNHMFHLGCFKQWYETSGSCPFCRTKVEL</sequence>
<dbReference type="PANTHER" id="PTHR45969:SF69">
    <property type="entry name" value="FINGER DOMAIN PROTEIN, PUTATIVE (AFU_ORTHOLOGUE AFUA_3G12190)-RELATED"/>
    <property type="match status" value="1"/>
</dbReference>
<accession>A0A1E3NL78</accession>
<reference evidence="7 8" key="1">
    <citation type="journal article" date="2016" name="Proc. Natl. Acad. Sci. U.S.A.">
        <title>Comparative genomics of biotechnologically important yeasts.</title>
        <authorList>
            <person name="Riley R."/>
            <person name="Haridas S."/>
            <person name="Wolfe K.H."/>
            <person name="Lopes M.R."/>
            <person name="Hittinger C.T."/>
            <person name="Goeker M."/>
            <person name="Salamov A.A."/>
            <person name="Wisecaver J.H."/>
            <person name="Long T.M."/>
            <person name="Calvey C.H."/>
            <person name="Aerts A.L."/>
            <person name="Barry K.W."/>
            <person name="Choi C."/>
            <person name="Clum A."/>
            <person name="Coughlan A.Y."/>
            <person name="Deshpande S."/>
            <person name="Douglass A.P."/>
            <person name="Hanson S.J."/>
            <person name="Klenk H.-P."/>
            <person name="LaButti K.M."/>
            <person name="Lapidus A."/>
            <person name="Lindquist E.A."/>
            <person name="Lipzen A.M."/>
            <person name="Meier-Kolthoff J.P."/>
            <person name="Ohm R.A."/>
            <person name="Otillar R.P."/>
            <person name="Pangilinan J.L."/>
            <person name="Peng Y."/>
            <person name="Rokas A."/>
            <person name="Rosa C.A."/>
            <person name="Scheuner C."/>
            <person name="Sibirny A.A."/>
            <person name="Slot J.C."/>
            <person name="Stielow J.B."/>
            <person name="Sun H."/>
            <person name="Kurtzman C.P."/>
            <person name="Blackwell M."/>
            <person name="Grigoriev I.V."/>
            <person name="Jeffries T.W."/>
        </authorList>
    </citation>
    <scope>NUCLEOTIDE SEQUENCE [LARGE SCALE GENOMIC DNA]</scope>
    <source>
        <strain evidence="7 8">NRRL Y-2026</strain>
    </source>
</reference>
<dbReference type="SMART" id="SM00184">
    <property type="entry name" value="RING"/>
    <property type="match status" value="1"/>
</dbReference>
<proteinExistence type="predicted"/>
<organism evidence="7 8">
    <name type="scientific">Pichia membranifaciens NRRL Y-2026</name>
    <dbReference type="NCBI Taxonomy" id="763406"/>
    <lineage>
        <taxon>Eukaryota</taxon>
        <taxon>Fungi</taxon>
        <taxon>Dikarya</taxon>
        <taxon>Ascomycota</taxon>
        <taxon>Saccharomycotina</taxon>
        <taxon>Pichiomycetes</taxon>
        <taxon>Pichiales</taxon>
        <taxon>Pichiaceae</taxon>
        <taxon>Pichia</taxon>
    </lineage>
</organism>
<dbReference type="AlphaFoldDB" id="A0A1E3NL78"/>
<dbReference type="InterPro" id="IPR001841">
    <property type="entry name" value="Znf_RING"/>
</dbReference>
<evidence type="ECO:0000256" key="5">
    <source>
        <dbReference type="SAM" id="Phobius"/>
    </source>
</evidence>
<keyword evidence="5" id="KW-1133">Transmembrane helix</keyword>
<dbReference type="PANTHER" id="PTHR45969">
    <property type="entry name" value="RING ZINC FINGER PROTEIN-RELATED"/>
    <property type="match status" value="1"/>
</dbReference>
<dbReference type="GO" id="GO:0008270">
    <property type="term" value="F:zinc ion binding"/>
    <property type="evidence" value="ECO:0007669"/>
    <property type="project" value="UniProtKB-KW"/>
</dbReference>
<dbReference type="GeneID" id="30176803"/>
<evidence type="ECO:0000313" key="7">
    <source>
        <dbReference type="EMBL" id="ODQ46895.1"/>
    </source>
</evidence>
<dbReference type="SUPFAM" id="SSF57850">
    <property type="entry name" value="RING/U-box"/>
    <property type="match status" value="1"/>
</dbReference>
<dbReference type="RefSeq" id="XP_019018008.1">
    <property type="nucleotide sequence ID" value="XM_019160116.1"/>
</dbReference>
<dbReference type="OrthoDB" id="7759664at2759"/>
<keyword evidence="1" id="KW-0479">Metal-binding</keyword>
<feature type="domain" description="RING-type" evidence="6">
    <location>
        <begin position="129"/>
        <end position="177"/>
    </location>
</feature>
<evidence type="ECO:0000256" key="3">
    <source>
        <dbReference type="ARBA" id="ARBA00022833"/>
    </source>
</evidence>
<dbReference type="InterPro" id="IPR013083">
    <property type="entry name" value="Znf_RING/FYVE/PHD"/>
</dbReference>
<dbReference type="Gene3D" id="3.30.40.10">
    <property type="entry name" value="Zinc/RING finger domain, C3HC4 (zinc finger)"/>
    <property type="match status" value="1"/>
</dbReference>
<evidence type="ECO:0000256" key="1">
    <source>
        <dbReference type="ARBA" id="ARBA00022723"/>
    </source>
</evidence>
<dbReference type="PROSITE" id="PS50089">
    <property type="entry name" value="ZF_RING_2"/>
    <property type="match status" value="1"/>
</dbReference>
<dbReference type="Pfam" id="PF13639">
    <property type="entry name" value="zf-RING_2"/>
    <property type="match status" value="1"/>
</dbReference>
<evidence type="ECO:0000259" key="6">
    <source>
        <dbReference type="PROSITE" id="PS50089"/>
    </source>
</evidence>